<sequence>MALISFYKAGSIEWNILSWPTVTVDDNDADDDDDDCSVEDNSCVTKYLHQYTENASRTERLKFWVGWEAPTTTVTLEVIDCHLPKSSMCIETLGLPAHFQPTKDFSTFKEELQAYINTADTGFGLVCLSG</sequence>
<evidence type="ECO:0000313" key="2">
    <source>
        <dbReference type="Proteomes" id="UP001239994"/>
    </source>
</evidence>
<proteinExistence type="predicted"/>
<organism evidence="1 2">
    <name type="scientific">Electrophorus voltai</name>
    <dbReference type="NCBI Taxonomy" id="2609070"/>
    <lineage>
        <taxon>Eukaryota</taxon>
        <taxon>Metazoa</taxon>
        <taxon>Chordata</taxon>
        <taxon>Craniata</taxon>
        <taxon>Vertebrata</taxon>
        <taxon>Euteleostomi</taxon>
        <taxon>Actinopterygii</taxon>
        <taxon>Neopterygii</taxon>
        <taxon>Teleostei</taxon>
        <taxon>Ostariophysi</taxon>
        <taxon>Gymnotiformes</taxon>
        <taxon>Gymnotoidei</taxon>
        <taxon>Gymnotidae</taxon>
        <taxon>Electrophorus</taxon>
    </lineage>
</organism>
<accession>A0AAD8ZBS7</accession>
<keyword evidence="2" id="KW-1185">Reference proteome</keyword>
<evidence type="ECO:0000313" key="1">
    <source>
        <dbReference type="EMBL" id="KAK1796424.1"/>
    </source>
</evidence>
<gene>
    <name evidence="1" type="ORF">P4O66_009471</name>
</gene>
<protein>
    <submittedName>
        <fullName evidence="1">Uncharacterized protein</fullName>
    </submittedName>
</protein>
<dbReference type="EMBL" id="JAROKS010000015">
    <property type="protein sequence ID" value="KAK1796424.1"/>
    <property type="molecule type" value="Genomic_DNA"/>
</dbReference>
<comment type="caution">
    <text evidence="1">The sequence shown here is derived from an EMBL/GenBank/DDBJ whole genome shotgun (WGS) entry which is preliminary data.</text>
</comment>
<dbReference type="Proteomes" id="UP001239994">
    <property type="component" value="Unassembled WGS sequence"/>
</dbReference>
<name>A0AAD8ZBS7_9TELE</name>
<reference evidence="1" key="1">
    <citation type="submission" date="2023-03" db="EMBL/GenBank/DDBJ databases">
        <title>Electrophorus voltai genome.</title>
        <authorList>
            <person name="Bian C."/>
        </authorList>
    </citation>
    <scope>NUCLEOTIDE SEQUENCE</scope>
    <source>
        <strain evidence="1">CB-2022</strain>
        <tissue evidence="1">Muscle</tissue>
    </source>
</reference>
<dbReference type="AlphaFoldDB" id="A0AAD8ZBS7"/>